<evidence type="ECO:0000259" key="4">
    <source>
        <dbReference type="PROSITE" id="PS51371"/>
    </source>
</evidence>
<evidence type="ECO:0000313" key="5">
    <source>
        <dbReference type="EMBL" id="ADG13899.1"/>
    </source>
</evidence>
<accession>D5VTJ6</accession>
<dbReference type="InterPro" id="IPR000644">
    <property type="entry name" value="CBS_dom"/>
</dbReference>
<evidence type="ECO:0000313" key="6">
    <source>
        <dbReference type="Proteomes" id="UP000002061"/>
    </source>
</evidence>
<dbReference type="eggNOG" id="arCOG00606">
    <property type="taxonomic scope" value="Archaea"/>
</dbReference>
<dbReference type="HOGENOM" id="CLU_124806_0_0_2"/>
<dbReference type="Pfam" id="PF00571">
    <property type="entry name" value="CBS"/>
    <property type="match status" value="2"/>
</dbReference>
<dbReference type="KEGG" id="mif:Metin_1247"/>
<dbReference type="InterPro" id="IPR051257">
    <property type="entry name" value="Diverse_CBS-Domain"/>
</dbReference>
<dbReference type="Proteomes" id="UP000002061">
    <property type="component" value="Chromosome"/>
</dbReference>
<dbReference type="PANTHER" id="PTHR43080:SF2">
    <property type="entry name" value="CBS DOMAIN-CONTAINING PROTEIN"/>
    <property type="match status" value="1"/>
</dbReference>
<feature type="domain" description="CBS" evidence="4">
    <location>
        <begin position="13"/>
        <end position="71"/>
    </location>
</feature>
<dbReference type="CDD" id="cd02205">
    <property type="entry name" value="CBS_pair_SF"/>
    <property type="match status" value="1"/>
</dbReference>
<proteinExistence type="predicted"/>
<dbReference type="STRING" id="573063.Metin_1247"/>
<dbReference type="SUPFAM" id="SSF54631">
    <property type="entry name" value="CBS-domain pair"/>
    <property type="match status" value="1"/>
</dbReference>
<dbReference type="OrthoDB" id="64432at2157"/>
<name>D5VTJ6_METIM</name>
<evidence type="ECO:0000256" key="1">
    <source>
        <dbReference type="ARBA" id="ARBA00022737"/>
    </source>
</evidence>
<gene>
    <name evidence="5" type="ordered locus">Metin_1247</name>
</gene>
<keyword evidence="6" id="KW-1185">Reference proteome</keyword>
<dbReference type="GeneID" id="9132266"/>
<protein>
    <submittedName>
        <fullName evidence="5">Signal transduction protein with CBS domains</fullName>
    </submittedName>
</protein>
<dbReference type="SMART" id="SM00116">
    <property type="entry name" value="CBS"/>
    <property type="match status" value="2"/>
</dbReference>
<sequence>MDPSLTNVPVLAVMSEPLFLRNTLSAEKVLELMLKKNKRYCILVDQSNNPVGILTIFDILKYSVLNNTSDLSNVKAMDLATRKIVTIYPETSIEDALKIMKKYNITKLPIIDKSTNKIVGVISEEELVDTLPYLIDSLNELVNYLLDIISEELGESEKKEKILATVKNATKKKNKN</sequence>
<organism evidence="5 6">
    <name type="scientific">Methanocaldococcus infernus (strain DSM 11812 / JCM 15783 / ME)</name>
    <dbReference type="NCBI Taxonomy" id="573063"/>
    <lineage>
        <taxon>Archaea</taxon>
        <taxon>Methanobacteriati</taxon>
        <taxon>Methanobacteriota</taxon>
        <taxon>Methanomada group</taxon>
        <taxon>Methanococci</taxon>
        <taxon>Methanococcales</taxon>
        <taxon>Methanocaldococcaceae</taxon>
        <taxon>Methanocaldococcus</taxon>
    </lineage>
</organism>
<evidence type="ECO:0000256" key="2">
    <source>
        <dbReference type="ARBA" id="ARBA00023122"/>
    </source>
</evidence>
<dbReference type="PANTHER" id="PTHR43080">
    <property type="entry name" value="CBS DOMAIN-CONTAINING PROTEIN CBSX3, MITOCHONDRIAL"/>
    <property type="match status" value="1"/>
</dbReference>
<dbReference type="RefSeq" id="WP_013100644.1">
    <property type="nucleotide sequence ID" value="NC_014122.1"/>
</dbReference>
<evidence type="ECO:0000256" key="3">
    <source>
        <dbReference type="PROSITE-ProRule" id="PRU00703"/>
    </source>
</evidence>
<keyword evidence="2 3" id="KW-0129">CBS domain</keyword>
<dbReference type="AlphaFoldDB" id="D5VTJ6"/>
<feature type="domain" description="CBS" evidence="4">
    <location>
        <begin position="80"/>
        <end position="137"/>
    </location>
</feature>
<dbReference type="PROSITE" id="PS51371">
    <property type="entry name" value="CBS"/>
    <property type="match status" value="2"/>
</dbReference>
<dbReference type="EMBL" id="CP002009">
    <property type="protein sequence ID" value="ADG13899.1"/>
    <property type="molecule type" value="Genomic_DNA"/>
</dbReference>
<keyword evidence="1" id="KW-0677">Repeat</keyword>
<dbReference type="InterPro" id="IPR046342">
    <property type="entry name" value="CBS_dom_sf"/>
</dbReference>
<reference evidence="5" key="1">
    <citation type="submission" date="2010-04" db="EMBL/GenBank/DDBJ databases">
        <title>Complete sequence of Methanocaldococcus infernus ME.</title>
        <authorList>
            <consortium name="US DOE Joint Genome Institute"/>
            <person name="Lucas S."/>
            <person name="Copeland A."/>
            <person name="Lapidus A."/>
            <person name="Cheng J.-F."/>
            <person name="Bruce D."/>
            <person name="Goodwin L."/>
            <person name="Pitluck S."/>
            <person name="Munk A.C."/>
            <person name="Detter J.C."/>
            <person name="Han C."/>
            <person name="Tapia R."/>
            <person name="Land M."/>
            <person name="Hauser L."/>
            <person name="Kyrpides N."/>
            <person name="Mikhailova N."/>
            <person name="Sieprawska-Lupa M."/>
            <person name="Whitman W.B."/>
            <person name="Woyke T."/>
        </authorList>
    </citation>
    <scope>NUCLEOTIDE SEQUENCE [LARGE SCALE GENOMIC DNA]</scope>
    <source>
        <strain evidence="5">ME</strain>
    </source>
</reference>
<dbReference type="Gene3D" id="3.10.580.10">
    <property type="entry name" value="CBS-domain"/>
    <property type="match status" value="2"/>
</dbReference>